<accession>A0A8B6HAS2</accession>
<dbReference type="GO" id="GO:0005654">
    <property type="term" value="C:nucleoplasm"/>
    <property type="evidence" value="ECO:0007669"/>
    <property type="project" value="TreeGrafter"/>
</dbReference>
<dbReference type="InterPro" id="IPR011042">
    <property type="entry name" value="6-blade_b-propeller_TolB-like"/>
</dbReference>
<dbReference type="Proteomes" id="UP000596742">
    <property type="component" value="Unassembled WGS sequence"/>
</dbReference>
<evidence type="ECO:0000256" key="1">
    <source>
        <dbReference type="SAM" id="Coils"/>
    </source>
</evidence>
<evidence type="ECO:0000313" key="3">
    <source>
        <dbReference type="Proteomes" id="UP000596742"/>
    </source>
</evidence>
<dbReference type="SUPFAM" id="SSF101898">
    <property type="entry name" value="NHL repeat"/>
    <property type="match status" value="1"/>
</dbReference>
<proteinExistence type="predicted"/>
<comment type="caution">
    <text evidence="2">The sequence shown here is derived from an EMBL/GenBank/DDBJ whole genome shotgun (WGS) entry which is preliminary data.</text>
</comment>
<dbReference type="GO" id="GO:0061630">
    <property type="term" value="F:ubiquitin protein ligase activity"/>
    <property type="evidence" value="ECO:0007669"/>
    <property type="project" value="TreeGrafter"/>
</dbReference>
<reference evidence="2" key="1">
    <citation type="submission" date="2018-11" db="EMBL/GenBank/DDBJ databases">
        <authorList>
            <person name="Alioto T."/>
            <person name="Alioto T."/>
        </authorList>
    </citation>
    <scope>NUCLEOTIDE SEQUENCE</scope>
</reference>
<feature type="coiled-coil region" evidence="1">
    <location>
        <begin position="155"/>
        <end position="211"/>
    </location>
</feature>
<keyword evidence="3" id="KW-1185">Reference proteome</keyword>
<protein>
    <recommendedName>
        <fullName evidence="4">B box-type domain-containing protein</fullName>
    </recommendedName>
</protein>
<name>A0A8B6HAS2_MYTGA</name>
<organism evidence="2 3">
    <name type="scientific">Mytilus galloprovincialis</name>
    <name type="common">Mediterranean mussel</name>
    <dbReference type="NCBI Taxonomy" id="29158"/>
    <lineage>
        <taxon>Eukaryota</taxon>
        <taxon>Metazoa</taxon>
        <taxon>Spiralia</taxon>
        <taxon>Lophotrochozoa</taxon>
        <taxon>Mollusca</taxon>
        <taxon>Bivalvia</taxon>
        <taxon>Autobranchia</taxon>
        <taxon>Pteriomorphia</taxon>
        <taxon>Mytilida</taxon>
        <taxon>Mytiloidea</taxon>
        <taxon>Mytilidae</taxon>
        <taxon>Mytilinae</taxon>
        <taxon>Mytilus</taxon>
    </lineage>
</organism>
<dbReference type="CDD" id="cd19757">
    <property type="entry name" value="Bbox1"/>
    <property type="match status" value="1"/>
</dbReference>
<dbReference type="Gene3D" id="2.120.10.30">
    <property type="entry name" value="TolB, C-terminal domain"/>
    <property type="match status" value="1"/>
</dbReference>
<dbReference type="EMBL" id="UYJE01009747">
    <property type="protein sequence ID" value="VDI76385.1"/>
    <property type="molecule type" value="Genomic_DNA"/>
</dbReference>
<keyword evidence="1" id="KW-0175">Coiled coil</keyword>
<evidence type="ECO:0008006" key="4">
    <source>
        <dbReference type="Google" id="ProtNLM"/>
    </source>
</evidence>
<dbReference type="PANTHER" id="PTHR25462:SF305">
    <property type="entry name" value="RING-TYPE DOMAIN-CONTAINING PROTEIN"/>
    <property type="match status" value="1"/>
</dbReference>
<gene>
    <name evidence="2" type="ORF">MGAL_10B052223</name>
</gene>
<dbReference type="AlphaFoldDB" id="A0A8B6HAS2"/>
<dbReference type="InterPro" id="IPR047153">
    <property type="entry name" value="TRIM45/56/19-like"/>
</dbReference>
<dbReference type="OrthoDB" id="6136258at2759"/>
<evidence type="ECO:0000313" key="2">
    <source>
        <dbReference type="EMBL" id="VDI76385.1"/>
    </source>
</evidence>
<dbReference type="Gene3D" id="3.30.160.60">
    <property type="entry name" value="Classic Zinc Finger"/>
    <property type="match status" value="1"/>
</dbReference>
<sequence length="565" mass="64114">MAASRRLCDICETREFTVFATHWCPECEQSLCESCKSHHSAFKSSKTHETISSESFDKLPPSVKEIRNDCCEHEARFEYYCSKHEVPCCVECMKTTHAECRLLTPMHKVVEHFKTSNVLPDFEQTISDLISNLNSLIKGRFDNILILTDEKEKCLQDIEDTKRNAIAHLDKLEINLKTEIKVLHGQHLQAINETIKEFELLKTNLAKIKEEAEVTKEYASDFQLFIAFRELESTVKNIETDTHLLIKKESAKQISISFSPTIVHSIETLIPSLGNVNMIAKESDIKLVNHRGRRAQLLSVETPCIDKIQIKMVCKNIELARGNETDRVIYDSCFLSGGRLAFLDKLNKCLNVFNDNGEHVKDLQLPFLPKAIAVISESETAISGCACNKIIIIDIFSHVADLHDHSFVMDGNICALSFRKERFLILVNDIGFFITDIEGNVINEIPYSHTDILCAVLLDDKIYLSNWRENKIVCCDLKGIDILEFRDKELKAPVGITCSDIGVLFITGFKSKNIYAMSSTGKELKQLYSNSKLSRARAISYNSCNQQLLVSTEDGKVFLFDVSLY</sequence>
<dbReference type="PANTHER" id="PTHR25462">
    <property type="entry name" value="BONUS, ISOFORM C-RELATED"/>
    <property type="match status" value="1"/>
</dbReference>